<comment type="similarity">
    <text evidence="9">Belongs to the binding-protein-dependent transport system permease family. OppBC subfamily.</text>
</comment>
<dbReference type="PANTHER" id="PTHR43386">
    <property type="entry name" value="OLIGOPEPTIDE TRANSPORT SYSTEM PERMEASE PROTEIN APPC"/>
    <property type="match status" value="1"/>
</dbReference>
<comment type="subcellular location">
    <subcellularLocation>
        <location evidence="1 10">Cell membrane</location>
        <topology evidence="1 10">Multi-pass membrane protein</topology>
    </subcellularLocation>
</comment>
<dbReference type="GO" id="GO:0005886">
    <property type="term" value="C:plasma membrane"/>
    <property type="evidence" value="ECO:0007669"/>
    <property type="project" value="UniProtKB-SubCell"/>
</dbReference>
<keyword evidence="8 10" id="KW-0472">Membrane</keyword>
<evidence type="ECO:0000256" key="9">
    <source>
        <dbReference type="ARBA" id="ARBA00024202"/>
    </source>
</evidence>
<keyword evidence="13" id="KW-1185">Reference proteome</keyword>
<name>A0A4U0RAC5_9RHOB</name>
<accession>A0A4U0RAC5</accession>
<evidence type="ECO:0000256" key="7">
    <source>
        <dbReference type="ARBA" id="ARBA00022989"/>
    </source>
</evidence>
<evidence type="ECO:0000256" key="5">
    <source>
        <dbReference type="ARBA" id="ARBA00022856"/>
    </source>
</evidence>
<dbReference type="OrthoDB" id="9766870at2"/>
<dbReference type="InterPro" id="IPR000515">
    <property type="entry name" value="MetI-like"/>
</dbReference>
<keyword evidence="4 10" id="KW-0812">Transmembrane</keyword>
<dbReference type="InterPro" id="IPR025966">
    <property type="entry name" value="OppC_N"/>
</dbReference>
<evidence type="ECO:0000256" key="8">
    <source>
        <dbReference type="ARBA" id="ARBA00023136"/>
    </source>
</evidence>
<keyword evidence="2 10" id="KW-0813">Transport</keyword>
<evidence type="ECO:0000256" key="2">
    <source>
        <dbReference type="ARBA" id="ARBA00022448"/>
    </source>
</evidence>
<dbReference type="EMBL" id="SUNI01000007">
    <property type="protein sequence ID" value="TJZ91806.1"/>
    <property type="molecule type" value="Genomic_DNA"/>
</dbReference>
<evidence type="ECO:0000259" key="11">
    <source>
        <dbReference type="PROSITE" id="PS50928"/>
    </source>
</evidence>
<dbReference type="InterPro" id="IPR053385">
    <property type="entry name" value="ABC_transport_permease"/>
</dbReference>
<dbReference type="SUPFAM" id="SSF161098">
    <property type="entry name" value="MetI-like"/>
    <property type="match status" value="1"/>
</dbReference>
<evidence type="ECO:0000256" key="10">
    <source>
        <dbReference type="RuleBase" id="RU363032"/>
    </source>
</evidence>
<evidence type="ECO:0000313" key="13">
    <source>
        <dbReference type="Proteomes" id="UP000309747"/>
    </source>
</evidence>
<dbReference type="RefSeq" id="WP_136885975.1">
    <property type="nucleotide sequence ID" value="NZ_SUNI01000007.1"/>
</dbReference>
<feature type="transmembrane region" description="Helical" evidence="10">
    <location>
        <begin position="50"/>
        <end position="72"/>
    </location>
</feature>
<dbReference type="Gene3D" id="1.10.3720.10">
    <property type="entry name" value="MetI-like"/>
    <property type="match status" value="1"/>
</dbReference>
<dbReference type="Pfam" id="PF12911">
    <property type="entry name" value="OppC_N"/>
    <property type="match status" value="1"/>
</dbReference>
<keyword evidence="3" id="KW-1003">Cell membrane</keyword>
<gene>
    <name evidence="12" type="ORF">FA743_10055</name>
</gene>
<keyword evidence="5" id="KW-0571">Peptide transport</keyword>
<feature type="transmembrane region" description="Helical" evidence="10">
    <location>
        <begin position="113"/>
        <end position="140"/>
    </location>
</feature>
<dbReference type="Proteomes" id="UP000309747">
    <property type="component" value="Unassembled WGS sequence"/>
</dbReference>
<evidence type="ECO:0000256" key="4">
    <source>
        <dbReference type="ARBA" id="ARBA00022692"/>
    </source>
</evidence>
<dbReference type="GO" id="GO:0071916">
    <property type="term" value="F:dipeptide transmembrane transporter activity"/>
    <property type="evidence" value="ECO:0007669"/>
    <property type="project" value="TreeGrafter"/>
</dbReference>
<comment type="caution">
    <text evidence="12">The sequence shown here is derived from an EMBL/GenBank/DDBJ whole genome shotgun (WGS) entry which is preliminary data.</text>
</comment>
<feature type="transmembrane region" description="Helical" evidence="10">
    <location>
        <begin position="236"/>
        <end position="258"/>
    </location>
</feature>
<evidence type="ECO:0000256" key="6">
    <source>
        <dbReference type="ARBA" id="ARBA00022927"/>
    </source>
</evidence>
<feature type="transmembrane region" description="Helical" evidence="10">
    <location>
        <begin position="278"/>
        <end position="300"/>
    </location>
</feature>
<feature type="domain" description="ABC transmembrane type-1" evidence="11">
    <location>
        <begin position="111"/>
        <end position="300"/>
    </location>
</feature>
<evidence type="ECO:0000256" key="3">
    <source>
        <dbReference type="ARBA" id="ARBA00022475"/>
    </source>
</evidence>
<organism evidence="12 13">
    <name type="scientific">Paracoccus gahaiensis</name>
    <dbReference type="NCBI Taxonomy" id="1706839"/>
    <lineage>
        <taxon>Bacteria</taxon>
        <taxon>Pseudomonadati</taxon>
        <taxon>Pseudomonadota</taxon>
        <taxon>Alphaproteobacteria</taxon>
        <taxon>Rhodobacterales</taxon>
        <taxon>Paracoccaceae</taxon>
        <taxon>Paracoccus</taxon>
    </lineage>
</organism>
<dbReference type="PANTHER" id="PTHR43386:SF1">
    <property type="entry name" value="D,D-DIPEPTIDE TRANSPORT SYSTEM PERMEASE PROTEIN DDPC-RELATED"/>
    <property type="match status" value="1"/>
</dbReference>
<dbReference type="InterPro" id="IPR050366">
    <property type="entry name" value="BP-dependent_transpt_permease"/>
</dbReference>
<protein>
    <submittedName>
        <fullName evidence="12">ABC transporter permease</fullName>
    </submittedName>
</protein>
<dbReference type="GO" id="GO:0015031">
    <property type="term" value="P:protein transport"/>
    <property type="evidence" value="ECO:0007669"/>
    <property type="project" value="UniProtKB-KW"/>
</dbReference>
<evidence type="ECO:0000256" key="1">
    <source>
        <dbReference type="ARBA" id="ARBA00004651"/>
    </source>
</evidence>
<keyword evidence="7 10" id="KW-1133">Transmembrane helix</keyword>
<dbReference type="Pfam" id="PF00528">
    <property type="entry name" value="BPD_transp_1"/>
    <property type="match status" value="1"/>
</dbReference>
<keyword evidence="6" id="KW-0653">Protein transport</keyword>
<dbReference type="CDD" id="cd06261">
    <property type="entry name" value="TM_PBP2"/>
    <property type="match status" value="1"/>
</dbReference>
<dbReference type="InterPro" id="IPR035906">
    <property type="entry name" value="MetI-like_sf"/>
</dbReference>
<reference evidence="12 13" key="1">
    <citation type="submission" date="2019-04" db="EMBL/GenBank/DDBJ databases">
        <authorList>
            <person name="Li J."/>
        </authorList>
    </citation>
    <scope>NUCLEOTIDE SEQUENCE [LARGE SCALE GENOMIC DNA]</scope>
    <source>
        <strain evidence="12 13">KCTC 42687</strain>
    </source>
</reference>
<proteinExistence type="inferred from homology"/>
<dbReference type="NCBIfam" id="NF045474">
    <property type="entry name" value="Opp2C"/>
    <property type="match status" value="1"/>
</dbReference>
<sequence length="314" mass="33621">MTAAPTSPDSPQTRPRTRRDWLLSDAPQTRRQARLGAIYQGWLTFRANKLAMLGLVILVLLIGMAILAPWIAPQSPYAQNLADRLQPPSAAHWLGTDALGRDILSRLIHGSRITLFIVGTVALIAPIIGLFIGTVAGFAGGWVDQVLMRITDIFLAFPKLILALAFVAALGPSIGNAVLALALTAWPPYARLARAETLTIRNADFIAAARLQGAGRLRLLIGHIWPLCVSSLIVRVALDMAGIILSAAGLGFLGLGAQPPLPEWGAMISDGRAYILDFWWVAAMPGLAIFTVSMAFNLLGDGLRDVLDPKGDKS</sequence>
<dbReference type="AlphaFoldDB" id="A0A4U0RAC5"/>
<feature type="transmembrane region" description="Helical" evidence="10">
    <location>
        <begin position="160"/>
        <end position="186"/>
    </location>
</feature>
<dbReference type="PROSITE" id="PS50928">
    <property type="entry name" value="ABC_TM1"/>
    <property type="match status" value="1"/>
</dbReference>
<evidence type="ECO:0000313" key="12">
    <source>
        <dbReference type="EMBL" id="TJZ91806.1"/>
    </source>
</evidence>